<dbReference type="RefSeq" id="WP_097160373.1">
    <property type="nucleotide sequence ID" value="NZ_JBEPMQ010000014.1"/>
</dbReference>
<dbReference type="AlphaFoldDB" id="A0A285D7U3"/>
<comment type="similarity">
    <text evidence="3">Belongs to the Nudix hydrolase family.</text>
</comment>
<sequence length="163" mass="18090">MNENSAKRGNVWLGVSAVVVDETGRFLVVKKAYSGLKGVWSFPAGFVKESETADQAAVREVLEETGIHAEVIGCLGVRTGVIENRISDNMIIFRLKPVAGSIQVQEKEIMEARFMCPDEMINDPDASLLVKYFCKKSNGVILKGKYEENPGEHFGYTAYHLFL</sequence>
<keyword evidence="6" id="KW-1185">Reference proteome</keyword>
<dbReference type="CDD" id="cd04691">
    <property type="entry name" value="NUDIX_ADPRase"/>
    <property type="match status" value="1"/>
</dbReference>
<accession>A0A285D7U3</accession>
<proteinExistence type="inferred from homology"/>
<comment type="cofactor">
    <cofactor evidence="1">
        <name>Mg(2+)</name>
        <dbReference type="ChEBI" id="CHEBI:18420"/>
    </cofactor>
</comment>
<dbReference type="OrthoDB" id="9786141at2"/>
<dbReference type="InterPro" id="IPR020476">
    <property type="entry name" value="Nudix_hydrolase"/>
</dbReference>
<evidence type="ECO:0000256" key="3">
    <source>
        <dbReference type="RuleBase" id="RU003476"/>
    </source>
</evidence>
<dbReference type="SUPFAM" id="SSF55811">
    <property type="entry name" value="Nudix"/>
    <property type="match status" value="1"/>
</dbReference>
<dbReference type="Gene3D" id="3.90.79.10">
    <property type="entry name" value="Nucleoside Triphosphate Pyrophosphohydrolase"/>
    <property type="match status" value="1"/>
</dbReference>
<dbReference type="PANTHER" id="PTHR43046">
    <property type="entry name" value="GDP-MANNOSE MANNOSYL HYDROLASE"/>
    <property type="match status" value="1"/>
</dbReference>
<dbReference type="PROSITE" id="PS00893">
    <property type="entry name" value="NUDIX_BOX"/>
    <property type="match status" value="1"/>
</dbReference>
<evidence type="ECO:0000313" key="5">
    <source>
        <dbReference type="EMBL" id="SNX75253.1"/>
    </source>
</evidence>
<dbReference type="PANTHER" id="PTHR43046:SF14">
    <property type="entry name" value="MUTT_NUDIX FAMILY PROTEIN"/>
    <property type="match status" value="1"/>
</dbReference>
<dbReference type="Proteomes" id="UP000219546">
    <property type="component" value="Unassembled WGS sequence"/>
</dbReference>
<name>A0A285D7U3_9BACI</name>
<evidence type="ECO:0000256" key="1">
    <source>
        <dbReference type="ARBA" id="ARBA00001946"/>
    </source>
</evidence>
<evidence type="ECO:0000313" key="6">
    <source>
        <dbReference type="Proteomes" id="UP000219546"/>
    </source>
</evidence>
<dbReference type="PRINTS" id="PR00502">
    <property type="entry name" value="NUDIXFAMILY"/>
</dbReference>
<dbReference type="GO" id="GO:0016787">
    <property type="term" value="F:hydrolase activity"/>
    <property type="evidence" value="ECO:0007669"/>
    <property type="project" value="UniProtKB-KW"/>
</dbReference>
<reference evidence="5 6" key="1">
    <citation type="submission" date="2017-08" db="EMBL/GenBank/DDBJ databases">
        <authorList>
            <person name="de Groot N.N."/>
        </authorList>
    </citation>
    <scope>NUCLEOTIDE SEQUENCE [LARGE SCALE GENOMIC DNA]</scope>
    <source>
        <strain evidence="5 6">JC228</strain>
    </source>
</reference>
<evidence type="ECO:0000259" key="4">
    <source>
        <dbReference type="PROSITE" id="PS51462"/>
    </source>
</evidence>
<keyword evidence="2 3" id="KW-0378">Hydrolase</keyword>
<evidence type="ECO:0000256" key="2">
    <source>
        <dbReference type="ARBA" id="ARBA00022801"/>
    </source>
</evidence>
<dbReference type="InterPro" id="IPR015797">
    <property type="entry name" value="NUDIX_hydrolase-like_dom_sf"/>
</dbReference>
<feature type="domain" description="Nudix hydrolase" evidence="4">
    <location>
        <begin position="10"/>
        <end position="137"/>
    </location>
</feature>
<protein>
    <submittedName>
        <fullName evidence="5">ADP-ribose pyrophosphatase YjhB (NUDIX family)</fullName>
    </submittedName>
</protein>
<dbReference type="InterPro" id="IPR000086">
    <property type="entry name" value="NUDIX_hydrolase_dom"/>
</dbReference>
<organism evidence="5 6">
    <name type="scientific">Bacillus oleivorans</name>
    <dbReference type="NCBI Taxonomy" id="1448271"/>
    <lineage>
        <taxon>Bacteria</taxon>
        <taxon>Bacillati</taxon>
        <taxon>Bacillota</taxon>
        <taxon>Bacilli</taxon>
        <taxon>Bacillales</taxon>
        <taxon>Bacillaceae</taxon>
        <taxon>Bacillus</taxon>
    </lineage>
</organism>
<dbReference type="Pfam" id="PF00293">
    <property type="entry name" value="NUDIX"/>
    <property type="match status" value="1"/>
</dbReference>
<gene>
    <name evidence="5" type="ORF">SAMN05877753_111107</name>
</gene>
<dbReference type="EMBL" id="OAOP01000011">
    <property type="protein sequence ID" value="SNX75253.1"/>
    <property type="molecule type" value="Genomic_DNA"/>
</dbReference>
<dbReference type="PROSITE" id="PS51462">
    <property type="entry name" value="NUDIX"/>
    <property type="match status" value="1"/>
</dbReference>
<dbReference type="InterPro" id="IPR020084">
    <property type="entry name" value="NUDIX_hydrolase_CS"/>
</dbReference>